<reference evidence="2" key="1">
    <citation type="submission" date="2021-04" db="EMBL/GenBank/DDBJ databases">
        <title>Pseudonocardia sp. nov., isolated from sandy soil of mangrove forest.</title>
        <authorList>
            <person name="Zan Z."/>
            <person name="Huang R."/>
            <person name="Liu W."/>
        </authorList>
    </citation>
    <scope>NUCLEOTIDE SEQUENCE</scope>
    <source>
        <strain evidence="2">S2-4</strain>
    </source>
</reference>
<dbReference type="EMBL" id="JAGSOV010000041">
    <property type="protein sequence ID" value="MCO1657391.1"/>
    <property type="molecule type" value="Genomic_DNA"/>
</dbReference>
<protein>
    <submittedName>
        <fullName evidence="2">DUF2183 domain-containing protein</fullName>
    </submittedName>
</protein>
<dbReference type="RefSeq" id="WP_252441041.1">
    <property type="nucleotide sequence ID" value="NZ_JAGSOV010000041.1"/>
</dbReference>
<comment type="caution">
    <text evidence="2">The sequence shown here is derived from an EMBL/GenBank/DDBJ whole genome shotgun (WGS) entry which is preliminary data.</text>
</comment>
<dbReference type="PANTHER" id="PTHR28208">
    <property type="entry name" value="PHOSPHATIDATE PHOSPHATASE APP1"/>
    <property type="match status" value="1"/>
</dbReference>
<dbReference type="InterPro" id="IPR052935">
    <property type="entry name" value="Mg2+_PAP"/>
</dbReference>
<dbReference type="PANTHER" id="PTHR28208:SF3">
    <property type="entry name" value="PHOSPHATIDATE PHOSPHATASE APP1"/>
    <property type="match status" value="1"/>
</dbReference>
<feature type="domain" description="Phosphatidate phosphatase APP1 catalytic" evidence="1">
    <location>
        <begin position="162"/>
        <end position="316"/>
    </location>
</feature>
<proteinExistence type="predicted"/>
<dbReference type="InterPro" id="IPR019236">
    <property type="entry name" value="APP1_cat"/>
</dbReference>
<sequence length="386" mass="41417">MHDTRLNRAVVRVAMVVEDGLRLVLLGLLRLRGKHHPTIVPFIGQGSPQRVRVHARVLFGRREADAPATGVPGAAAPTARSRRAILRASLARFLTVEVGGARVRVSVAGQVIGARADREGYLDVAVDLDEPLVPGWQDVELALPDGTAVVAKVVVVDPEARIGLVSDVDDTILETGIGRGMAFIRAALLTEVHNRSPLPGAAALYNAFCERPGEPVRPVFYVSTSPWNLHEMLLEFIALRKFPLGPLQLTDWGPSRAGLLRISATAHKTSLVRRMLAEHPLLRLVLIGDSGQLDPEIYAALAHENPDRIAAVYIRRTAHDAPSRTAQVDELAAEVTAAGVPMLAANDSVEIAAHAVALGLLDAAALPEVREGVRAAARERMVLLKG</sequence>
<gene>
    <name evidence="2" type="ORF">KDL28_20240</name>
</gene>
<keyword evidence="3" id="KW-1185">Reference proteome</keyword>
<evidence type="ECO:0000259" key="1">
    <source>
        <dbReference type="Pfam" id="PF09949"/>
    </source>
</evidence>
<evidence type="ECO:0000313" key="2">
    <source>
        <dbReference type="EMBL" id="MCO1657391.1"/>
    </source>
</evidence>
<name>A0ABT1A301_9PSEU</name>
<dbReference type="Pfam" id="PF09949">
    <property type="entry name" value="APP1_cat"/>
    <property type="match status" value="1"/>
</dbReference>
<organism evidence="2 3">
    <name type="scientific">Pseudonocardia humida</name>
    <dbReference type="NCBI Taxonomy" id="2800819"/>
    <lineage>
        <taxon>Bacteria</taxon>
        <taxon>Bacillati</taxon>
        <taxon>Actinomycetota</taxon>
        <taxon>Actinomycetes</taxon>
        <taxon>Pseudonocardiales</taxon>
        <taxon>Pseudonocardiaceae</taxon>
        <taxon>Pseudonocardia</taxon>
    </lineage>
</organism>
<evidence type="ECO:0000313" key="3">
    <source>
        <dbReference type="Proteomes" id="UP001165283"/>
    </source>
</evidence>
<accession>A0ABT1A301</accession>
<dbReference type="Proteomes" id="UP001165283">
    <property type="component" value="Unassembled WGS sequence"/>
</dbReference>